<dbReference type="PANTHER" id="PTHR23088">
    <property type="entry name" value="NITRILASE-RELATED"/>
    <property type="match status" value="1"/>
</dbReference>
<evidence type="ECO:0000256" key="1">
    <source>
        <dbReference type="ARBA" id="ARBA00010613"/>
    </source>
</evidence>
<evidence type="ECO:0000313" key="3">
    <source>
        <dbReference type="EMBL" id="SDF09159.1"/>
    </source>
</evidence>
<keyword evidence="4" id="KW-1185">Reference proteome</keyword>
<organism evidence="3 4">
    <name type="scientific">Sporolituus thermophilus DSM 23256</name>
    <dbReference type="NCBI Taxonomy" id="1123285"/>
    <lineage>
        <taxon>Bacteria</taxon>
        <taxon>Bacillati</taxon>
        <taxon>Bacillota</taxon>
        <taxon>Negativicutes</taxon>
        <taxon>Selenomonadales</taxon>
        <taxon>Sporomusaceae</taxon>
        <taxon>Sporolituus</taxon>
    </lineage>
</organism>
<accession>A0A1G7I9Z7</accession>
<dbReference type="PROSITE" id="PS01227">
    <property type="entry name" value="UPF0012"/>
    <property type="match status" value="1"/>
</dbReference>
<dbReference type="SUPFAM" id="SSF56317">
    <property type="entry name" value="Carbon-nitrogen hydrolase"/>
    <property type="match status" value="1"/>
</dbReference>
<dbReference type="InterPro" id="IPR036526">
    <property type="entry name" value="C-N_Hydrolase_sf"/>
</dbReference>
<dbReference type="PANTHER" id="PTHR23088:SF27">
    <property type="entry name" value="DEAMINATED GLUTATHIONE AMIDASE"/>
    <property type="match status" value="1"/>
</dbReference>
<gene>
    <name evidence="3" type="ORF">SAMN05660235_00406</name>
</gene>
<dbReference type="Proteomes" id="UP000243333">
    <property type="component" value="Unassembled WGS sequence"/>
</dbReference>
<dbReference type="GO" id="GO:0016787">
    <property type="term" value="F:hydrolase activity"/>
    <property type="evidence" value="ECO:0007669"/>
    <property type="project" value="UniProtKB-KW"/>
</dbReference>
<dbReference type="InterPro" id="IPR003010">
    <property type="entry name" value="C-N_Hydrolase"/>
</dbReference>
<dbReference type="CDD" id="cd07583">
    <property type="entry name" value="nitrilase_5"/>
    <property type="match status" value="1"/>
</dbReference>
<dbReference type="EMBL" id="FNBU01000002">
    <property type="protein sequence ID" value="SDF09159.1"/>
    <property type="molecule type" value="Genomic_DNA"/>
</dbReference>
<dbReference type="AlphaFoldDB" id="A0A1G7I9Z7"/>
<dbReference type="OrthoDB" id="9811121at2"/>
<dbReference type="PROSITE" id="PS50263">
    <property type="entry name" value="CN_HYDROLASE"/>
    <property type="match status" value="1"/>
</dbReference>
<dbReference type="Gene3D" id="3.60.110.10">
    <property type="entry name" value="Carbon-nitrogen hydrolase"/>
    <property type="match status" value="1"/>
</dbReference>
<dbReference type="InterPro" id="IPR001110">
    <property type="entry name" value="UPF0012_CS"/>
</dbReference>
<reference evidence="4" key="1">
    <citation type="submission" date="2016-10" db="EMBL/GenBank/DDBJ databases">
        <authorList>
            <person name="Varghese N."/>
            <person name="Submissions S."/>
        </authorList>
    </citation>
    <scope>NUCLEOTIDE SEQUENCE [LARGE SCALE GENOMIC DNA]</scope>
    <source>
        <strain evidence="4">DSM 23256</strain>
    </source>
</reference>
<dbReference type="Pfam" id="PF00795">
    <property type="entry name" value="CN_hydrolase"/>
    <property type="match status" value="1"/>
</dbReference>
<comment type="similarity">
    <text evidence="1">Belongs to the carbon-nitrogen hydrolase superfamily. NIT1/NIT2 family.</text>
</comment>
<dbReference type="RefSeq" id="WP_093687606.1">
    <property type="nucleotide sequence ID" value="NZ_FNBU01000002.1"/>
</dbReference>
<sequence>MRIALVQMKVIAGAVDENRRRGLALAREGAARADVVVLPEIWTTGYALRDVDKWAEDVEGPTISEMLNISRKYGTYIIAGSIPLRKNEKVYNGAVVIGPDGNVAAEYRKIHLFSMMGEERFFAAGDRRCTFNLNGVTAGIAICYDLRFPELFRSLTQEGVKIIFLPAEWPAARGEHWHLLSRARAIENQVFLCVVNCVGEHKGNPFYGHSMLIGPSGEVLAEGGEEETILYAEADFALVAKAREKMSVWQDRRPEVYL</sequence>
<name>A0A1G7I9Z7_9FIRM</name>
<proteinExistence type="inferred from homology"/>
<keyword evidence="3" id="KW-0378">Hydrolase</keyword>
<evidence type="ECO:0000259" key="2">
    <source>
        <dbReference type="PROSITE" id="PS50263"/>
    </source>
</evidence>
<evidence type="ECO:0000313" key="4">
    <source>
        <dbReference type="Proteomes" id="UP000243333"/>
    </source>
</evidence>
<feature type="domain" description="CN hydrolase" evidence="2">
    <location>
        <begin position="1"/>
        <end position="236"/>
    </location>
</feature>
<dbReference type="STRING" id="1123285.SAMN05660235_00406"/>
<protein>
    <submittedName>
        <fullName evidence="3">Carbon-nitrogen hydrolase</fullName>
    </submittedName>
</protein>